<gene>
    <name evidence="2" type="ORF">J5837_06905</name>
</gene>
<keyword evidence="1" id="KW-1133">Transmembrane helix</keyword>
<feature type="transmembrane region" description="Helical" evidence="1">
    <location>
        <begin position="32"/>
        <end position="51"/>
    </location>
</feature>
<evidence type="ECO:0000256" key="1">
    <source>
        <dbReference type="SAM" id="Phobius"/>
    </source>
</evidence>
<evidence type="ECO:0000313" key="2">
    <source>
        <dbReference type="EMBL" id="MBP3984156.1"/>
    </source>
</evidence>
<protein>
    <submittedName>
        <fullName evidence="2">Uncharacterized protein</fullName>
    </submittedName>
</protein>
<dbReference type="AlphaFoldDB" id="A0A940X2V0"/>
<name>A0A940X2V0_9GAMM</name>
<keyword evidence="3" id="KW-1185">Reference proteome</keyword>
<reference evidence="2" key="2">
    <citation type="submission" date="2021-03" db="EMBL/GenBank/DDBJ databases">
        <authorList>
            <person name="Cao W."/>
        </authorList>
    </citation>
    <scope>NUCLEOTIDE SEQUENCE</scope>
    <source>
        <strain evidence="2">110414</strain>
    </source>
</reference>
<accession>A0A940X2V0</accession>
<organism evidence="2 3">
    <name type="scientific">Pseudoxanthomonas helianthi</name>
    <dbReference type="NCBI Taxonomy" id="1453541"/>
    <lineage>
        <taxon>Bacteria</taxon>
        <taxon>Pseudomonadati</taxon>
        <taxon>Pseudomonadota</taxon>
        <taxon>Gammaproteobacteria</taxon>
        <taxon>Lysobacterales</taxon>
        <taxon>Lysobacteraceae</taxon>
        <taxon>Pseudoxanthomonas</taxon>
    </lineage>
</organism>
<dbReference type="Proteomes" id="UP000673447">
    <property type="component" value="Unassembled WGS sequence"/>
</dbReference>
<evidence type="ECO:0000313" key="3">
    <source>
        <dbReference type="Proteomes" id="UP000673447"/>
    </source>
</evidence>
<dbReference type="RefSeq" id="WP_210535940.1">
    <property type="nucleotide sequence ID" value="NZ_JAGKTC010000001.1"/>
</dbReference>
<proteinExistence type="predicted"/>
<comment type="caution">
    <text evidence="2">The sequence shown here is derived from an EMBL/GenBank/DDBJ whole genome shotgun (WGS) entry which is preliminary data.</text>
</comment>
<keyword evidence="1" id="KW-0812">Transmembrane</keyword>
<sequence>MNFIAILFAIAGAIVAVFYGLESYLSFQANGFTAALLLKLLVCAVGAHFCWRSAKRIRKPS</sequence>
<dbReference type="EMBL" id="JAGKTC010000001">
    <property type="protein sequence ID" value="MBP3984156.1"/>
    <property type="molecule type" value="Genomic_DNA"/>
</dbReference>
<keyword evidence="1" id="KW-0472">Membrane</keyword>
<reference evidence="2" key="1">
    <citation type="journal article" date="2016" name="Int. J. Syst. Evol. Microbiol.">
        <title>Pseudoxanthomonas helianthi sp. nov., isolated from roots of Jerusalem artichoke (Helianthus tuberosus).</title>
        <authorList>
            <person name="Kittiwongwattana C."/>
            <person name="Thawai C."/>
        </authorList>
    </citation>
    <scope>NUCLEOTIDE SEQUENCE</scope>
    <source>
        <strain evidence="2">110414</strain>
    </source>
</reference>